<reference evidence="1" key="1">
    <citation type="submission" date="2023-03" db="EMBL/GenBank/DDBJ databases">
        <title>Massive genome expansion in bonnet fungi (Mycena s.s.) driven by repeated elements and novel gene families across ecological guilds.</title>
        <authorList>
            <consortium name="Lawrence Berkeley National Laboratory"/>
            <person name="Harder C.B."/>
            <person name="Miyauchi S."/>
            <person name="Viragh M."/>
            <person name="Kuo A."/>
            <person name="Thoen E."/>
            <person name="Andreopoulos B."/>
            <person name="Lu D."/>
            <person name="Skrede I."/>
            <person name="Drula E."/>
            <person name="Henrissat B."/>
            <person name="Morin E."/>
            <person name="Kohler A."/>
            <person name="Barry K."/>
            <person name="LaButti K."/>
            <person name="Morin E."/>
            <person name="Salamov A."/>
            <person name="Lipzen A."/>
            <person name="Mereny Z."/>
            <person name="Hegedus B."/>
            <person name="Baldrian P."/>
            <person name="Stursova M."/>
            <person name="Weitz H."/>
            <person name="Taylor A."/>
            <person name="Grigoriev I.V."/>
            <person name="Nagy L.G."/>
            <person name="Martin F."/>
            <person name="Kauserud H."/>
        </authorList>
    </citation>
    <scope>NUCLEOTIDE SEQUENCE</scope>
    <source>
        <strain evidence="1">CBHHK067</strain>
    </source>
</reference>
<comment type="caution">
    <text evidence="1">The sequence shown here is derived from an EMBL/GenBank/DDBJ whole genome shotgun (WGS) entry which is preliminary data.</text>
</comment>
<feature type="non-terminal residue" evidence="1">
    <location>
        <position position="1"/>
    </location>
</feature>
<dbReference type="EMBL" id="JARKIE010000003">
    <property type="protein sequence ID" value="KAJ7709057.1"/>
    <property type="molecule type" value="Genomic_DNA"/>
</dbReference>
<keyword evidence="2" id="KW-1185">Reference proteome</keyword>
<accession>A0AAD7H0E4</accession>
<gene>
    <name evidence="1" type="ORF">B0H17DRAFT_906946</name>
</gene>
<sequence>LGFYIPVAGLGYQSKPPTTGPKGPIFYLEAFCICWCLHQIAELVHANGSIVLRRIVIWTDSSNTYDIFNSLRALPLYNKILKSAIDVLVSNDFKLRVLLLPGKKNIVADALSRWKNGVALDKHLGLLIDTSKNLPIIPFTPPQEALGA</sequence>
<protein>
    <submittedName>
        <fullName evidence="1">Uncharacterized protein</fullName>
    </submittedName>
</protein>
<evidence type="ECO:0000313" key="2">
    <source>
        <dbReference type="Proteomes" id="UP001221757"/>
    </source>
</evidence>
<dbReference type="AlphaFoldDB" id="A0AAD7H0E4"/>
<organism evidence="1 2">
    <name type="scientific">Mycena rosella</name>
    <name type="common">Pink bonnet</name>
    <name type="synonym">Agaricus rosellus</name>
    <dbReference type="NCBI Taxonomy" id="1033263"/>
    <lineage>
        <taxon>Eukaryota</taxon>
        <taxon>Fungi</taxon>
        <taxon>Dikarya</taxon>
        <taxon>Basidiomycota</taxon>
        <taxon>Agaricomycotina</taxon>
        <taxon>Agaricomycetes</taxon>
        <taxon>Agaricomycetidae</taxon>
        <taxon>Agaricales</taxon>
        <taxon>Marasmiineae</taxon>
        <taxon>Mycenaceae</taxon>
        <taxon>Mycena</taxon>
    </lineage>
</organism>
<name>A0AAD7H0E4_MYCRO</name>
<evidence type="ECO:0000313" key="1">
    <source>
        <dbReference type="EMBL" id="KAJ7709057.1"/>
    </source>
</evidence>
<proteinExistence type="predicted"/>
<dbReference type="Proteomes" id="UP001221757">
    <property type="component" value="Unassembled WGS sequence"/>
</dbReference>
<feature type="non-terminal residue" evidence="1">
    <location>
        <position position="148"/>
    </location>
</feature>